<evidence type="ECO:0000256" key="6">
    <source>
        <dbReference type="ARBA" id="ARBA00022692"/>
    </source>
</evidence>
<dbReference type="AlphaFoldDB" id="G3AFY4"/>
<feature type="transmembrane region" description="Helical" evidence="11">
    <location>
        <begin position="289"/>
        <end position="310"/>
    </location>
</feature>
<keyword evidence="6 11" id="KW-0812">Transmembrane</keyword>
<keyword evidence="10" id="KW-0325">Glycoprotein</keyword>
<dbReference type="HOGENOM" id="CLU_010191_1_0_1"/>
<dbReference type="STRING" id="619300.G3AFY4"/>
<evidence type="ECO:0000256" key="8">
    <source>
        <dbReference type="ARBA" id="ARBA00022989"/>
    </source>
</evidence>
<protein>
    <recommendedName>
        <fullName evidence="4 11">Plasma membrane fusion protein PRM1</fullName>
    </recommendedName>
</protein>
<organism evidence="13">
    <name type="scientific">Spathaspora passalidarum (strain NRRL Y-27907 / 11-Y1)</name>
    <dbReference type="NCBI Taxonomy" id="619300"/>
    <lineage>
        <taxon>Eukaryota</taxon>
        <taxon>Fungi</taxon>
        <taxon>Dikarya</taxon>
        <taxon>Ascomycota</taxon>
        <taxon>Saccharomycotina</taxon>
        <taxon>Pichiomycetes</taxon>
        <taxon>Debaryomycetaceae</taxon>
        <taxon>Spathaspora</taxon>
    </lineage>
</organism>
<reference evidence="12 13" key="1">
    <citation type="journal article" date="2011" name="Proc. Natl. Acad. Sci. U.S.A.">
        <title>Comparative genomics of xylose-fermenting fungi for enhanced biofuel production.</title>
        <authorList>
            <person name="Wohlbach D.J."/>
            <person name="Kuo A."/>
            <person name="Sato T.K."/>
            <person name="Potts K.M."/>
            <person name="Salamov A.A."/>
            <person name="LaButti K.M."/>
            <person name="Sun H."/>
            <person name="Clum A."/>
            <person name="Pangilinan J.L."/>
            <person name="Lindquist E.A."/>
            <person name="Lucas S."/>
            <person name="Lapidus A."/>
            <person name="Jin M."/>
            <person name="Gunawan C."/>
            <person name="Balan V."/>
            <person name="Dale B.E."/>
            <person name="Jeffries T.W."/>
            <person name="Zinkel R."/>
            <person name="Barry K.W."/>
            <person name="Grigoriev I.V."/>
            <person name="Gasch A.P."/>
        </authorList>
    </citation>
    <scope>NUCLEOTIDE SEQUENCE [LARGE SCALE GENOMIC DNA]</scope>
    <source>
        <strain evidence="13">NRRL Y-27907 / 11-Y1</strain>
    </source>
</reference>
<dbReference type="PANTHER" id="PTHR31030:SF1">
    <property type="entry name" value="PLASMA MEMBRANE FUSION PROTEIN PRM1"/>
    <property type="match status" value="1"/>
</dbReference>
<dbReference type="InterPro" id="IPR026777">
    <property type="entry name" value="PRM1"/>
</dbReference>
<dbReference type="RefSeq" id="XP_007372535.1">
    <property type="nucleotide sequence ID" value="XM_007372473.1"/>
</dbReference>
<proteinExistence type="inferred from homology"/>
<evidence type="ECO:0000313" key="13">
    <source>
        <dbReference type="Proteomes" id="UP000000709"/>
    </source>
</evidence>
<evidence type="ECO:0000256" key="11">
    <source>
        <dbReference type="RuleBase" id="RU366035"/>
    </source>
</evidence>
<dbReference type="GO" id="GO:0043332">
    <property type="term" value="C:mating projection tip"/>
    <property type="evidence" value="ECO:0007669"/>
    <property type="project" value="UniProtKB-UniRule"/>
</dbReference>
<feature type="transmembrane region" description="Helical" evidence="11">
    <location>
        <begin position="20"/>
        <end position="38"/>
    </location>
</feature>
<dbReference type="FunCoup" id="G3AFY4">
    <property type="interactions" value="37"/>
</dbReference>
<name>G3AFY4_SPAPN</name>
<dbReference type="GO" id="GO:0032220">
    <property type="term" value="P:plasma membrane fusion involved in cytogamy"/>
    <property type="evidence" value="ECO:0007669"/>
    <property type="project" value="TreeGrafter"/>
</dbReference>
<feature type="transmembrane region" description="Helical" evidence="11">
    <location>
        <begin position="367"/>
        <end position="389"/>
    </location>
</feature>
<sequence>MSTPITRNYLNLTEILSQAYLNKYTILFLLILVKLIIFKNSLISQLNQTIVNETICNKDQIEPILSSIHNIILDGLKETQHAGITFIVIIVTIIKNLLIFYIEIFVGTFLCLLNAVIKGTTELALDSSETIIRAVNTTVVEVTNQVEEGLKGLSGVLNDFAKGAMGFKSIFSGKASNPSEFEDRIHLSLGELKDKIAIPSEVVDAINSVRNADLGKLTKLDNATQVILEAPFKLVTKQLKEFKDKKNYSETVKPIDANQIQQLCNAHVESVHNVQKGLIIVVENLTKTLVILLIMAMIGSTCYVVFIECMKWRRMQKFIREDLSHPVKFKNQYNIYHSSSMYMVAKRFNLRVGDRALWWWSFLSSKFAGYTLLFGIMGLMALLCQYIIISKLRHTLGERATELMQDEQSRNLTTTYIKDMKQYINNTESSVNKELFGHFHKATGAVHKELTEFIEIMNSTMTDIFGKIPLGKPINTVIYCVLGRKLVALERGIDWLHQNIRIKLPRLSKNLENDIKQLKFVKTSSVLNKLNTMIDVYEKSLRLELYISTVLVALWGLQIIIGSIWVFLQDRKVTQELVMISSPQPLSKSEKILYGYPLDNPHISFPGAFIPSRSSSIPSPLSKYNKT</sequence>
<feature type="transmembrane region" description="Helical" evidence="11">
    <location>
        <begin position="545"/>
        <end position="568"/>
    </location>
</feature>
<evidence type="ECO:0000256" key="2">
    <source>
        <dbReference type="ARBA" id="ARBA00004651"/>
    </source>
</evidence>
<evidence type="ECO:0000256" key="4">
    <source>
        <dbReference type="ARBA" id="ARBA00017621"/>
    </source>
</evidence>
<dbReference type="PANTHER" id="PTHR31030">
    <property type="entry name" value="PLASMA MEMBRANE FUSION PROTEIN PRM1"/>
    <property type="match status" value="1"/>
</dbReference>
<evidence type="ECO:0000256" key="10">
    <source>
        <dbReference type="ARBA" id="ARBA00023180"/>
    </source>
</evidence>
<dbReference type="OrthoDB" id="5356111at2759"/>
<dbReference type="GeneID" id="18871785"/>
<dbReference type="InParanoid" id="G3AFY4"/>
<keyword evidence="7 11" id="KW-0184">Conjugation</keyword>
<feature type="transmembrane region" description="Helical" evidence="11">
    <location>
        <begin position="82"/>
        <end position="102"/>
    </location>
</feature>
<keyword evidence="8 11" id="KW-1133">Transmembrane helix</keyword>
<comment type="subcellular location">
    <subcellularLocation>
        <location evidence="2 11">Cell membrane</location>
        <topology evidence="2 11">Multi-pass membrane protein</topology>
    </subcellularLocation>
</comment>
<dbReference type="OMA" id="NVFGWVN"/>
<dbReference type="KEGG" id="spaa:SPAPADRAFT_53463"/>
<dbReference type="eggNOG" id="ENOG502QRP5">
    <property type="taxonomic scope" value="Eukaryota"/>
</dbReference>
<evidence type="ECO:0000313" key="12">
    <source>
        <dbReference type="EMBL" id="EGW35123.1"/>
    </source>
</evidence>
<gene>
    <name evidence="12" type="ORF">SPAPADRAFT_53463</name>
</gene>
<evidence type="ECO:0000256" key="3">
    <source>
        <dbReference type="ARBA" id="ARBA00010780"/>
    </source>
</evidence>
<dbReference type="GO" id="GO:0005886">
    <property type="term" value="C:plasma membrane"/>
    <property type="evidence" value="ECO:0007669"/>
    <property type="project" value="UniProtKB-SubCell"/>
</dbReference>
<dbReference type="Proteomes" id="UP000000709">
    <property type="component" value="Unassembled WGS sequence"/>
</dbReference>
<comment type="function">
    <text evidence="1 11">Involved in cell fusion during mating by stabilizing the plasma membrane fusion event.</text>
</comment>
<keyword evidence="9 11" id="KW-0472">Membrane</keyword>
<keyword evidence="13" id="KW-1185">Reference proteome</keyword>
<evidence type="ECO:0000256" key="1">
    <source>
        <dbReference type="ARBA" id="ARBA00002512"/>
    </source>
</evidence>
<accession>G3AFY4</accession>
<evidence type="ECO:0000256" key="9">
    <source>
        <dbReference type="ARBA" id="ARBA00023136"/>
    </source>
</evidence>
<dbReference type="EMBL" id="GL996499">
    <property type="protein sequence ID" value="EGW35123.1"/>
    <property type="molecule type" value="Genomic_DNA"/>
</dbReference>
<comment type="similarity">
    <text evidence="3 11">Belongs to the PRM1 family.</text>
</comment>
<evidence type="ECO:0000256" key="7">
    <source>
        <dbReference type="ARBA" id="ARBA00022971"/>
    </source>
</evidence>
<evidence type="ECO:0000256" key="5">
    <source>
        <dbReference type="ARBA" id="ARBA00022475"/>
    </source>
</evidence>
<keyword evidence="5 11" id="KW-1003">Cell membrane</keyword>